<name>A0A222VRY0_9PSEU</name>
<dbReference type="EMBL" id="FMZE01000010">
    <property type="protein sequence ID" value="SDD62346.1"/>
    <property type="molecule type" value="Genomic_DNA"/>
</dbReference>
<gene>
    <name evidence="1" type="ORF">SAMN05421630_110248</name>
</gene>
<proteinExistence type="predicted"/>
<dbReference type="KEGG" id="pmad:BAY61_18440"/>
<evidence type="ECO:0000313" key="1">
    <source>
        <dbReference type="EMBL" id="SDD62346.1"/>
    </source>
</evidence>
<accession>A0A222VRY0</accession>
<evidence type="ECO:0000313" key="2">
    <source>
        <dbReference type="Proteomes" id="UP000199494"/>
    </source>
</evidence>
<keyword evidence="2" id="KW-1185">Reference proteome</keyword>
<dbReference type="Proteomes" id="UP000199494">
    <property type="component" value="Unassembled WGS sequence"/>
</dbReference>
<dbReference type="SUPFAM" id="SSF48452">
    <property type="entry name" value="TPR-like"/>
    <property type="match status" value="1"/>
</dbReference>
<sequence length="390" mass="42678">MPNLKRPREARTLLELLIWERNQTFEEFVEFANEFARTKGEPGRLSSRHLARLAAGRGDRGRPLGRPLPATARLLERIFGVGLPELLAPNAAPISPVPPADPELRQLFRTSAKVDQFVLKLLQDQLGATRRLDRQLGALATRDEVHAKAAQVERFLQFSVTPSVRDSLAALVSELFALSGWQALDTGNIAEAWQQYTRARSAAAECGDPAYVAHSAAGQAFVLVELGDTEIAIKLLGEMRKHVGTRTSRLMRSWLAAAHGEVLAAGGRRDDSMRAFDRAQAVLPGETSPESGPYVVLDRVHLGRWRGHALARVGEPEAVDVLASSLDRLDPTFTRAETGLRVDLATALAASGEQEAAQHHAAHAERLAAEIGSVRQRRRVQSLVARKLRA</sequence>
<dbReference type="AlphaFoldDB" id="A0A222VRY0"/>
<reference evidence="1 2" key="1">
    <citation type="submission" date="2016-10" db="EMBL/GenBank/DDBJ databases">
        <authorList>
            <person name="de Groot N.N."/>
        </authorList>
    </citation>
    <scope>NUCLEOTIDE SEQUENCE [LARGE SCALE GENOMIC DNA]</scope>
    <source>
        <strain evidence="1 2">CGMCC 4.5506</strain>
    </source>
</reference>
<dbReference type="OrthoDB" id="3576575at2"/>
<dbReference type="STRING" id="530584.SAMN05421630_110248"/>
<dbReference type="Gene3D" id="1.25.40.10">
    <property type="entry name" value="Tetratricopeptide repeat domain"/>
    <property type="match status" value="1"/>
</dbReference>
<protein>
    <submittedName>
        <fullName evidence="1">Uncharacterized protein</fullName>
    </submittedName>
</protein>
<dbReference type="RefSeq" id="WP_091808887.1">
    <property type="nucleotide sequence ID" value="NZ_CP016353.1"/>
</dbReference>
<organism evidence="1 2">
    <name type="scientific">Prauserella marina</name>
    <dbReference type="NCBI Taxonomy" id="530584"/>
    <lineage>
        <taxon>Bacteria</taxon>
        <taxon>Bacillati</taxon>
        <taxon>Actinomycetota</taxon>
        <taxon>Actinomycetes</taxon>
        <taxon>Pseudonocardiales</taxon>
        <taxon>Pseudonocardiaceae</taxon>
        <taxon>Prauserella</taxon>
    </lineage>
</organism>
<dbReference type="InterPro" id="IPR011990">
    <property type="entry name" value="TPR-like_helical_dom_sf"/>
</dbReference>